<keyword evidence="7" id="KW-1185">Reference proteome</keyword>
<evidence type="ECO:0000256" key="2">
    <source>
        <dbReference type="ARBA" id="ARBA00022670"/>
    </source>
</evidence>
<feature type="region of interest" description="Disordered" evidence="4">
    <location>
        <begin position="624"/>
        <end position="651"/>
    </location>
</feature>
<dbReference type="AlphaFoldDB" id="A0A078GLW9"/>
<keyword evidence="2" id="KW-0645">Protease</keyword>
<dbReference type="OMA" id="ADPPCKK"/>
<name>A0A078GLW9_BRANA</name>
<dbReference type="Gene3D" id="3.40.395.10">
    <property type="entry name" value="Adenoviral Proteinase, Chain A"/>
    <property type="match status" value="1"/>
</dbReference>
<evidence type="ECO:0000256" key="3">
    <source>
        <dbReference type="ARBA" id="ARBA00022801"/>
    </source>
</evidence>
<comment type="similarity">
    <text evidence="1">Belongs to the peptidase C48 family.</text>
</comment>
<evidence type="ECO:0000313" key="6">
    <source>
        <dbReference type="EMBL" id="CDY27545.1"/>
    </source>
</evidence>
<sequence length="1018" mass="113056">MSSRKKRVAKSGGKEIAHPEEVVGNQKLPSRLFATDRYPSKRFNLNAPLEYLLLVRDVLEGTNEMERLLGSCFGSLFRLPVRRCAFSAKLVHGLLTRQLVTKKRLELWHVFGGDPMRFSLAEFGHVTGLPCGEFEEGYVVDDKARPPKADYVFWDRLLGAGRHDITIAEVAAMVAGDKEMPPTRKLKLCLIIIVDRVLLATNQEPKPSVKYVKRLEKLDRFLSFQWGRESFWWTISSMIPPAKVIGKCDDPNGVFYRKLLQETKVLAGFPWALQLWAFEAIPGLIARLGGNDEHTLLTYDGEKLPQHTGLGLVDVLHAEHDPKVSGSLIFPMYEHGGDKEDGWGEFDCEILDRKVAYMVGFVKAGHKFRKGEWVGGDAEEPIYNHEEATKDKKRKPSRGPSREQEGPALKQQRLSRFFSRKVPGGGHDVAELQAKVEQLSKGFASLEKVVGKQARLLKKLVAKRKSKFSTSKLSGLELKRREGRRGGTGPKKLLDGSPPVGSDCSSNEDGDDQLVADPPCKKEQDVVSLEAVYTGGVDKEGTMIFFGSGSNTFYVTEDEVLNNKALCGEGVVANAHPLSYVKQDDDVGSLRGDDGDGGGIGTEVDFGELNKLVGVITRDALITSPVQKEPESKEKSAAEEKGDVGETEVEKVTIHQEKDEAVEEEAVKEWRFKEKEDGGVEDVGGSEGLVNVADEEKGDVAGTTCEVAAADGIEGGNEVESVEDKMLAREETMVELSDSSPCPRSEKHKPVEKEADLAALLLAKERFTMDKLVPEVEDPDYAFFESVLVPNPKVLHLNAGDYNLENQFFLDLAAPRKWVSTEHMEALIDYVGVRHDERLRQRRCIFLKPWFVAHLQGKARSFNAAKFNKGRVVEDVDTLYTPMIWDGNHWVVLCISLTDWRVLVLDPNPKLKDMGVVRGLLDSVAQMLPYLVEKVCPPPAKGAYNYEPFAVERMGGVTRIGGVVIEAVCDRPVQGLGCSSLHRCALTLIEHVDKVSKLKPMPWIKSRQVKMPSEDGKC</sequence>
<gene>
    <name evidence="6" type="primary">BnaC01g32280D</name>
    <name evidence="6" type="ORF">GSBRNA2T00038231001</name>
</gene>
<dbReference type="InterPro" id="IPR038765">
    <property type="entry name" value="Papain-like_cys_pep_sf"/>
</dbReference>
<proteinExistence type="inferred from homology"/>
<dbReference type="PaxDb" id="3708-A0A078GLW9"/>
<dbReference type="PANTHER" id="PTHR48449:SF1">
    <property type="entry name" value="DUF1985 DOMAIN-CONTAINING PROTEIN"/>
    <property type="match status" value="1"/>
</dbReference>
<dbReference type="InterPro" id="IPR003653">
    <property type="entry name" value="Peptidase_C48_C"/>
</dbReference>
<keyword evidence="3" id="KW-0378">Hydrolase</keyword>
<reference evidence="6 7" key="1">
    <citation type="journal article" date="2014" name="Science">
        <title>Plant genetics. Early allopolyploid evolution in the post-Neolithic Brassica napus oilseed genome.</title>
        <authorList>
            <person name="Chalhoub B."/>
            <person name="Denoeud F."/>
            <person name="Liu S."/>
            <person name="Parkin I.A."/>
            <person name="Tang H."/>
            <person name="Wang X."/>
            <person name="Chiquet J."/>
            <person name="Belcram H."/>
            <person name="Tong C."/>
            <person name="Samans B."/>
            <person name="Correa M."/>
            <person name="Da Silva C."/>
            <person name="Just J."/>
            <person name="Falentin C."/>
            <person name="Koh C.S."/>
            <person name="Le Clainche I."/>
            <person name="Bernard M."/>
            <person name="Bento P."/>
            <person name="Noel B."/>
            <person name="Labadie K."/>
            <person name="Alberti A."/>
            <person name="Charles M."/>
            <person name="Arnaud D."/>
            <person name="Guo H."/>
            <person name="Daviaud C."/>
            <person name="Alamery S."/>
            <person name="Jabbari K."/>
            <person name="Zhao M."/>
            <person name="Edger P.P."/>
            <person name="Chelaifa H."/>
            <person name="Tack D."/>
            <person name="Lassalle G."/>
            <person name="Mestiri I."/>
            <person name="Schnel N."/>
            <person name="Le Paslier M.C."/>
            <person name="Fan G."/>
            <person name="Renault V."/>
            <person name="Bayer P.E."/>
            <person name="Golicz A.A."/>
            <person name="Manoli S."/>
            <person name="Lee T.H."/>
            <person name="Thi V.H."/>
            <person name="Chalabi S."/>
            <person name="Hu Q."/>
            <person name="Fan C."/>
            <person name="Tollenaere R."/>
            <person name="Lu Y."/>
            <person name="Battail C."/>
            <person name="Shen J."/>
            <person name="Sidebottom C.H."/>
            <person name="Wang X."/>
            <person name="Canaguier A."/>
            <person name="Chauveau A."/>
            <person name="Berard A."/>
            <person name="Deniot G."/>
            <person name="Guan M."/>
            <person name="Liu Z."/>
            <person name="Sun F."/>
            <person name="Lim Y.P."/>
            <person name="Lyons E."/>
            <person name="Town C.D."/>
            <person name="Bancroft I."/>
            <person name="Wang X."/>
            <person name="Meng J."/>
            <person name="Ma J."/>
            <person name="Pires J.C."/>
            <person name="King G.J."/>
            <person name="Brunel D."/>
            <person name="Delourme R."/>
            <person name="Renard M."/>
            <person name="Aury J.M."/>
            <person name="Adams K.L."/>
            <person name="Batley J."/>
            <person name="Snowdon R.J."/>
            <person name="Tost J."/>
            <person name="Edwards D."/>
            <person name="Zhou Y."/>
            <person name="Hua W."/>
            <person name="Sharpe A.G."/>
            <person name="Paterson A.H."/>
            <person name="Guan C."/>
            <person name="Wincker P."/>
        </authorList>
    </citation>
    <scope>NUCLEOTIDE SEQUENCE [LARGE SCALE GENOMIC DNA]</scope>
    <source>
        <strain evidence="7">cv. Darmor-bzh</strain>
    </source>
</reference>
<evidence type="ECO:0000313" key="7">
    <source>
        <dbReference type="Proteomes" id="UP000028999"/>
    </source>
</evidence>
<feature type="domain" description="Ubiquitin-like protease family profile" evidence="5">
    <location>
        <begin position="802"/>
        <end position="1018"/>
    </location>
</feature>
<dbReference type="SUPFAM" id="SSF54001">
    <property type="entry name" value="Cysteine proteinases"/>
    <property type="match status" value="1"/>
</dbReference>
<dbReference type="PANTHER" id="PTHR48449">
    <property type="entry name" value="DUF1985 DOMAIN-CONTAINING PROTEIN"/>
    <property type="match status" value="1"/>
</dbReference>
<evidence type="ECO:0000259" key="5">
    <source>
        <dbReference type="PROSITE" id="PS50600"/>
    </source>
</evidence>
<dbReference type="Pfam" id="PF02902">
    <property type="entry name" value="Peptidase_C48"/>
    <property type="match status" value="1"/>
</dbReference>
<organism evidence="6 7">
    <name type="scientific">Brassica napus</name>
    <name type="common">Rape</name>
    <dbReference type="NCBI Taxonomy" id="3708"/>
    <lineage>
        <taxon>Eukaryota</taxon>
        <taxon>Viridiplantae</taxon>
        <taxon>Streptophyta</taxon>
        <taxon>Embryophyta</taxon>
        <taxon>Tracheophyta</taxon>
        <taxon>Spermatophyta</taxon>
        <taxon>Magnoliopsida</taxon>
        <taxon>eudicotyledons</taxon>
        <taxon>Gunneridae</taxon>
        <taxon>Pentapetalae</taxon>
        <taxon>rosids</taxon>
        <taxon>malvids</taxon>
        <taxon>Brassicales</taxon>
        <taxon>Brassicaceae</taxon>
        <taxon>Brassiceae</taxon>
        <taxon>Brassica</taxon>
    </lineage>
</organism>
<feature type="compositionally biased region" description="Basic and acidic residues" evidence="4">
    <location>
        <begin position="628"/>
        <end position="651"/>
    </location>
</feature>
<dbReference type="Proteomes" id="UP000028999">
    <property type="component" value="Unassembled WGS sequence"/>
</dbReference>
<dbReference type="Gramene" id="CDY27545">
    <property type="protein sequence ID" value="CDY27545"/>
    <property type="gene ID" value="GSBRNA2T00038231001"/>
</dbReference>
<dbReference type="GO" id="GO:0006508">
    <property type="term" value="P:proteolysis"/>
    <property type="evidence" value="ECO:0007669"/>
    <property type="project" value="UniProtKB-KW"/>
</dbReference>
<protein>
    <submittedName>
        <fullName evidence="6">BnaC01g32280D protein</fullName>
    </submittedName>
</protein>
<dbReference type="Pfam" id="PF09331">
    <property type="entry name" value="DUF1985"/>
    <property type="match status" value="1"/>
</dbReference>
<accession>A0A078GLW9</accession>
<evidence type="ECO:0000256" key="4">
    <source>
        <dbReference type="SAM" id="MobiDB-lite"/>
    </source>
</evidence>
<dbReference type="PROSITE" id="PS50600">
    <property type="entry name" value="ULP_PROTEASE"/>
    <property type="match status" value="1"/>
</dbReference>
<evidence type="ECO:0000256" key="1">
    <source>
        <dbReference type="ARBA" id="ARBA00005234"/>
    </source>
</evidence>
<dbReference type="GO" id="GO:0008234">
    <property type="term" value="F:cysteine-type peptidase activity"/>
    <property type="evidence" value="ECO:0007669"/>
    <property type="project" value="InterPro"/>
</dbReference>
<feature type="region of interest" description="Disordered" evidence="4">
    <location>
        <begin position="383"/>
        <end position="411"/>
    </location>
</feature>
<dbReference type="InterPro" id="IPR015410">
    <property type="entry name" value="DUF1985"/>
</dbReference>
<dbReference type="EMBL" id="LK032206">
    <property type="protein sequence ID" value="CDY27545.1"/>
    <property type="molecule type" value="Genomic_DNA"/>
</dbReference>
<feature type="region of interest" description="Disordered" evidence="4">
    <location>
        <begin position="472"/>
        <end position="518"/>
    </location>
</feature>